<dbReference type="GO" id="GO:0008408">
    <property type="term" value="F:3'-5' exonuclease activity"/>
    <property type="evidence" value="ECO:0007669"/>
    <property type="project" value="InterPro"/>
</dbReference>
<dbReference type="InterPro" id="IPR019406">
    <property type="entry name" value="APLF_PBZ"/>
</dbReference>
<reference evidence="3 4" key="1">
    <citation type="submission" date="2024-03" db="EMBL/GenBank/DDBJ databases">
        <title>The genome assembly and annotation of the cricket Gryllus longicercus Weissman &amp; Gray.</title>
        <authorList>
            <person name="Szrajer S."/>
            <person name="Gray D."/>
            <person name="Ylla G."/>
        </authorList>
    </citation>
    <scope>NUCLEOTIDE SEQUENCE [LARGE SCALE GENOMIC DNA]</scope>
    <source>
        <strain evidence="3">DAG 2021-001</strain>
        <tissue evidence="3">Whole body minus gut</tissue>
    </source>
</reference>
<feature type="region of interest" description="Disordered" evidence="1">
    <location>
        <begin position="297"/>
        <end position="385"/>
    </location>
</feature>
<feature type="compositionally biased region" description="Low complexity" evidence="1">
    <location>
        <begin position="230"/>
        <end position="242"/>
    </location>
</feature>
<name>A0AAN9VM59_9ORTH</name>
<organism evidence="3 4">
    <name type="scientific">Gryllus longicercus</name>
    <dbReference type="NCBI Taxonomy" id="2509291"/>
    <lineage>
        <taxon>Eukaryota</taxon>
        <taxon>Metazoa</taxon>
        <taxon>Ecdysozoa</taxon>
        <taxon>Arthropoda</taxon>
        <taxon>Hexapoda</taxon>
        <taxon>Insecta</taxon>
        <taxon>Pterygota</taxon>
        <taxon>Neoptera</taxon>
        <taxon>Polyneoptera</taxon>
        <taxon>Orthoptera</taxon>
        <taxon>Ensifera</taxon>
        <taxon>Gryllidea</taxon>
        <taxon>Grylloidea</taxon>
        <taxon>Gryllidae</taxon>
        <taxon>Gryllinae</taxon>
        <taxon>Gryllus</taxon>
    </lineage>
</organism>
<dbReference type="GO" id="GO:0005634">
    <property type="term" value="C:nucleus"/>
    <property type="evidence" value="ECO:0007669"/>
    <property type="project" value="TreeGrafter"/>
</dbReference>
<dbReference type="AlphaFoldDB" id="A0AAN9VM59"/>
<evidence type="ECO:0000313" key="3">
    <source>
        <dbReference type="EMBL" id="KAK7793848.1"/>
    </source>
</evidence>
<feature type="compositionally biased region" description="Acidic residues" evidence="1">
    <location>
        <begin position="351"/>
        <end position="373"/>
    </location>
</feature>
<dbReference type="GO" id="GO:0035861">
    <property type="term" value="C:site of double-strand break"/>
    <property type="evidence" value="ECO:0007669"/>
    <property type="project" value="TreeGrafter"/>
</dbReference>
<evidence type="ECO:0000256" key="1">
    <source>
        <dbReference type="SAM" id="MobiDB-lite"/>
    </source>
</evidence>
<feature type="region of interest" description="Disordered" evidence="1">
    <location>
        <begin position="69"/>
        <end position="197"/>
    </location>
</feature>
<accession>A0AAN9VM59</accession>
<dbReference type="Pfam" id="PF10283">
    <property type="entry name" value="zf-CCHH"/>
    <property type="match status" value="2"/>
</dbReference>
<proteinExistence type="predicted"/>
<keyword evidence="4" id="KW-1185">Reference proteome</keyword>
<protein>
    <recommendedName>
        <fullName evidence="2">PBZ-type domain-containing protein</fullName>
    </recommendedName>
</protein>
<feature type="compositionally biased region" description="Acidic residues" evidence="1">
    <location>
        <begin position="324"/>
        <end position="343"/>
    </location>
</feature>
<dbReference type="GO" id="GO:0006302">
    <property type="term" value="P:double-strand break repair"/>
    <property type="evidence" value="ECO:0007669"/>
    <property type="project" value="InterPro"/>
</dbReference>
<comment type="caution">
    <text evidence="3">The sequence shown here is derived from an EMBL/GenBank/DDBJ whole genome shotgun (WGS) entry which is preliminary data.</text>
</comment>
<dbReference type="Proteomes" id="UP001378592">
    <property type="component" value="Unassembled WGS sequence"/>
</dbReference>
<feature type="domain" description="PBZ-type" evidence="2">
    <location>
        <begin position="281"/>
        <end position="305"/>
    </location>
</feature>
<dbReference type="PANTHER" id="PTHR21315:SF2">
    <property type="entry name" value="APRATAXIN AND PNK-LIKE FACTOR"/>
    <property type="match status" value="1"/>
</dbReference>
<feature type="domain" description="PBZ-type" evidence="2">
    <location>
        <begin position="247"/>
        <end position="272"/>
    </location>
</feature>
<feature type="region of interest" description="Disordered" evidence="1">
    <location>
        <begin position="17"/>
        <end position="38"/>
    </location>
</feature>
<dbReference type="PANTHER" id="PTHR21315">
    <property type="entry name" value="APRATAXIN AND PNK-LIKE FACTOR-RELATED"/>
    <property type="match status" value="1"/>
</dbReference>
<evidence type="ECO:0000259" key="2">
    <source>
        <dbReference type="Pfam" id="PF10283"/>
    </source>
</evidence>
<feature type="region of interest" description="Disordered" evidence="1">
    <location>
        <begin position="224"/>
        <end position="244"/>
    </location>
</feature>
<dbReference type="EMBL" id="JAZDUA010000358">
    <property type="protein sequence ID" value="KAK7793848.1"/>
    <property type="molecule type" value="Genomic_DNA"/>
</dbReference>
<dbReference type="InterPro" id="IPR039253">
    <property type="entry name" value="APLF"/>
</dbReference>
<evidence type="ECO:0000313" key="4">
    <source>
        <dbReference type="Proteomes" id="UP001378592"/>
    </source>
</evidence>
<feature type="compositionally biased region" description="Basic and acidic residues" evidence="1">
    <location>
        <begin position="144"/>
        <end position="164"/>
    </location>
</feature>
<feature type="compositionally biased region" description="Basic and acidic residues" evidence="1">
    <location>
        <begin position="172"/>
        <end position="181"/>
    </location>
</feature>
<gene>
    <name evidence="3" type="ORF">R5R35_014132</name>
</gene>
<feature type="compositionally biased region" description="Basic residues" evidence="1">
    <location>
        <begin position="297"/>
        <end position="318"/>
    </location>
</feature>
<sequence>MSFRDRVLPSWLINLESGNTPSKKKTECNKSHGHKKHVNVHNDNVNHASADENENLPSTSKIVDNSVMVDRQTKTKLSPIKQARKPPRANPEMSSSEEEVEVKPDITSLSENIPEADSTVDSQLPLVSSIKKEEDDATDIELDPNIKRENNKGSVCKEEQESRGIESNNNDKSTENDDRNICDAGSDTGGPIGSNADAGSGDDILVSVNADCDAGTSIDAAISVNSAGGDQSDSVSSTTDSTNKIDRSKCKYGAQCYRKNPQHLQDFSHPGDNDYSTVDNRPECQYGLACYRKNPLHRQHYKHTKMVQRPRKAKRQKKKLVDDSASDEDDYDLDDSFIDDGSSDDYKPSDSDSETDFEEGGEAESDDNGEQDVNDSKKIKRKLRH</sequence>
<dbReference type="GO" id="GO:0003906">
    <property type="term" value="F:DNA-(apurinic or apyrimidinic site) endonuclease activity"/>
    <property type="evidence" value="ECO:0007669"/>
    <property type="project" value="InterPro"/>
</dbReference>